<dbReference type="SUPFAM" id="SSF103111">
    <property type="entry name" value="Activator of Hsp90 ATPase, Aha1"/>
    <property type="match status" value="1"/>
</dbReference>
<evidence type="ECO:0000256" key="1">
    <source>
        <dbReference type="ARBA" id="ARBA00006817"/>
    </source>
</evidence>
<dbReference type="InterPro" id="IPR036338">
    <property type="entry name" value="Aha1"/>
</dbReference>
<name>A0A5K1V800_ENTHI</name>
<dbReference type="VEuPathDB" id="AmoebaDB:EHI5A_169800"/>
<dbReference type="AlphaFoldDB" id="A0A5K1V800"/>
<organism evidence="3 4">
    <name type="scientific">Entamoeba histolytica</name>
    <dbReference type="NCBI Taxonomy" id="5759"/>
    <lineage>
        <taxon>Eukaryota</taxon>
        <taxon>Amoebozoa</taxon>
        <taxon>Evosea</taxon>
        <taxon>Archamoebae</taxon>
        <taxon>Mastigamoebida</taxon>
        <taxon>Entamoebidae</taxon>
        <taxon>Entamoeba</taxon>
    </lineage>
</organism>
<dbReference type="VEuPathDB" id="AmoebaDB:EHI7A_128960"/>
<evidence type="ECO:0000313" key="3">
    <source>
        <dbReference type="EMBL" id="GAT95402.1"/>
    </source>
</evidence>
<sequence length="169" mass="19496">MMCLPNKDQHIFTWHKEIKATTNLKISTKMSEWNKISGNWSFEERDFSKWGKDRMKEIIQDPKTPKTCNYDGTFKVTKIEGDVFILVSHGQLKNIVTFDELKVVFASTTEGHSSGTAIVEVDNGFDYRFNYKTKANDNKTFEAAFKKMIEDNVVLLKEELKEKLVASAQ</sequence>
<dbReference type="InterPro" id="IPR015310">
    <property type="entry name" value="AHSA1-like_N"/>
</dbReference>
<dbReference type="VEuPathDB" id="AmoebaDB:KM1_214890"/>
<dbReference type="Pfam" id="PF09229">
    <property type="entry name" value="Aha1_N"/>
    <property type="match status" value="1"/>
</dbReference>
<evidence type="ECO:0000259" key="2">
    <source>
        <dbReference type="Pfam" id="PF09229"/>
    </source>
</evidence>
<dbReference type="GO" id="GO:0051087">
    <property type="term" value="F:protein-folding chaperone binding"/>
    <property type="evidence" value="ECO:0007669"/>
    <property type="project" value="InterPro"/>
</dbReference>
<comment type="caution">
    <text evidence="3">The sequence shown here is derived from an EMBL/GenBank/DDBJ whole genome shotgun (WGS) entry which is preliminary data.</text>
</comment>
<dbReference type="VEuPathDB" id="AmoebaDB:EHI8A_137550"/>
<proteinExistence type="inferred from homology"/>
<dbReference type="Proteomes" id="UP000078387">
    <property type="component" value="Unassembled WGS sequence"/>
</dbReference>
<gene>
    <name evidence="3" type="ORF">CL6EHI_136350</name>
</gene>
<dbReference type="GO" id="GO:0001671">
    <property type="term" value="F:ATPase activator activity"/>
    <property type="evidence" value="ECO:0007669"/>
    <property type="project" value="InterPro"/>
</dbReference>
<accession>A0A5K1V800</accession>
<dbReference type="VEuPathDB" id="AmoebaDB:EHI_136350"/>
<dbReference type="Gene3D" id="3.15.10.20">
    <property type="entry name" value="Activator of Hsp90 ATPase Aha1, N-terminal domain"/>
    <property type="match status" value="1"/>
</dbReference>
<feature type="domain" description="Activator of Hsp90 ATPase AHSA1-like N-terminal" evidence="2">
    <location>
        <begin position="44"/>
        <end position="160"/>
    </location>
</feature>
<dbReference type="OMA" id="YATWEER"/>
<dbReference type="EMBL" id="BDEQ01000001">
    <property type="protein sequence ID" value="GAT95402.1"/>
    <property type="molecule type" value="Genomic_DNA"/>
</dbReference>
<evidence type="ECO:0000313" key="4">
    <source>
        <dbReference type="Proteomes" id="UP000078387"/>
    </source>
</evidence>
<reference evidence="3 4" key="1">
    <citation type="submission" date="2016-05" db="EMBL/GenBank/DDBJ databases">
        <title>First whole genome sequencing of Entamoeba histolytica HM1:IMSS-clone-6.</title>
        <authorList>
            <person name="Mukherjee Avik.K."/>
            <person name="Izumyama S."/>
            <person name="Nakada-Tsukui K."/>
            <person name="Nozaki T."/>
        </authorList>
    </citation>
    <scope>NUCLEOTIDE SEQUENCE [LARGE SCALE GENOMIC DNA]</scope>
    <source>
        <strain evidence="3 4">HM1:IMSS clone 6</strain>
    </source>
</reference>
<comment type="similarity">
    <text evidence="1">Belongs to the AHA1 family.</text>
</comment>
<protein>
    <recommendedName>
        <fullName evidence="2">Activator of Hsp90 ATPase AHSA1-like N-terminal domain-containing protein</fullName>
    </recommendedName>
</protein>